<dbReference type="GO" id="GO:0004386">
    <property type="term" value="F:helicase activity"/>
    <property type="evidence" value="ECO:0007669"/>
    <property type="project" value="UniProtKB-KW"/>
</dbReference>
<keyword evidence="2" id="KW-0378">Hydrolase</keyword>
<keyword evidence="3" id="KW-1185">Reference proteome</keyword>
<dbReference type="RefSeq" id="NP_919000.2">
    <property type="nucleotide sequence ID" value="NC_005091.2"/>
</dbReference>
<dbReference type="OrthoDB" id="2514at10239"/>
<keyword evidence="2" id="KW-0067">ATP-binding</keyword>
<protein>
    <submittedName>
        <fullName evidence="2">Helicase</fullName>
    </submittedName>
</protein>
<dbReference type="Proteomes" id="UP000002549">
    <property type="component" value="Segment"/>
</dbReference>
<name>Q6UYH4_9CAUD</name>
<dbReference type="InterPro" id="IPR014001">
    <property type="entry name" value="Helicase_ATP-bd"/>
</dbReference>
<keyword evidence="2" id="KW-0547">Nucleotide-binding</keyword>
<gene>
    <name evidence="2" type="ORF">Nazgul66</name>
</gene>
<feature type="domain" description="Helicase ATP-binding" evidence="1">
    <location>
        <begin position="20"/>
        <end position="236"/>
    </location>
</feature>
<dbReference type="EMBL" id="AY357582">
    <property type="protein sequence ID" value="AAQ63367.2"/>
    <property type="molecule type" value="Genomic_DNA"/>
</dbReference>
<dbReference type="GO" id="GO:0005524">
    <property type="term" value="F:ATP binding"/>
    <property type="evidence" value="ECO:0007669"/>
    <property type="project" value="InterPro"/>
</dbReference>
<dbReference type="Pfam" id="PF00176">
    <property type="entry name" value="SNF2-rel_dom"/>
    <property type="match status" value="1"/>
</dbReference>
<keyword evidence="2" id="KW-0347">Helicase</keyword>
<dbReference type="SMART" id="SM00487">
    <property type="entry name" value="DEXDc"/>
    <property type="match status" value="1"/>
</dbReference>
<reference evidence="2" key="1">
    <citation type="submission" date="2006-02" db="EMBL/GenBank/DDBJ databases">
        <title>Complete nucleotide sequence of BcepNazgul, a novel soil phage of Burkholderia cepacia genomovar VII.</title>
        <authorList>
            <person name="Summer E.J."/>
            <person name="Peek M.L."/>
            <person name="Haliburton J.R."/>
            <person name="Hall E."/>
            <person name="Heusinkveld K."/>
            <person name="Simser J."/>
            <person name="No E.G."/>
            <person name="Gonzalez C.F."/>
            <person name="Young R.F."/>
        </authorList>
    </citation>
    <scope>NUCLEOTIDE SEQUENCE [LARGE SCALE GENOMIC DNA]</scope>
</reference>
<dbReference type="KEGG" id="vg:2559620"/>
<dbReference type="InterPro" id="IPR027417">
    <property type="entry name" value="P-loop_NTPase"/>
</dbReference>
<evidence type="ECO:0000259" key="1">
    <source>
        <dbReference type="PROSITE" id="PS51192"/>
    </source>
</evidence>
<dbReference type="Gene3D" id="3.40.50.300">
    <property type="entry name" value="P-loop containing nucleotide triphosphate hydrolases"/>
    <property type="match status" value="2"/>
</dbReference>
<evidence type="ECO:0000313" key="3">
    <source>
        <dbReference type="Proteomes" id="UP000002549"/>
    </source>
</evidence>
<accession>Q6UYH4</accession>
<dbReference type="InterPro" id="IPR000330">
    <property type="entry name" value="SNF2_N"/>
</dbReference>
<dbReference type="PROSITE" id="PS51192">
    <property type="entry name" value="HELICASE_ATP_BIND_1"/>
    <property type="match status" value="1"/>
</dbReference>
<evidence type="ECO:0000313" key="2">
    <source>
        <dbReference type="EMBL" id="AAQ63367.2"/>
    </source>
</evidence>
<sequence length="522" mass="60547">MFHGVQYDPIELHAYQDKCVDFLEENPFSALFIDLGMGKTVICLTLLDRLLSRFAYKHCLVIAPLRVATQTWPNEIPLWQHTAYMSHVLIRAEDEKSVELIAEAGRKQRARSDYRAFTTRGDDGRKQRNPELERDVARAKAEMKEKILQRLARTPASLHIINREQLEWLIDLFGEMWPFDVVFIDESSSFKDHNSIRFKKLKTVRPYIKRLHLLTATPAAETYEHLFAQMWLLDKGERLGNNITYYRNRYFTYNHYSRTYKLRPGCENEILSKIADICLVMKAEDYLKVDKPLLLKRAIKMTDEQSAMYKKFERDFILDLPDGTEIEAETAAALNQKLLQLASGCVYDAEKKTHWVHDHKIEDLTQLVEELNGEPLLVAYWFKSSLERLKKAFPRARVMDAEGKLVGDWNKGKIKILLVHPASVAHGLNMQKGGHHLYIYDIFYSLELYLQLIGRLARQGQRHVVRVHHATMIGTVDDVAVSSLTRKRNAQDDLFVRLRRLRAAFKKKRAANSDNFATAAGL</sequence>
<dbReference type="SUPFAM" id="SSF52540">
    <property type="entry name" value="P-loop containing nucleoside triphosphate hydrolases"/>
    <property type="match status" value="2"/>
</dbReference>
<organism evidence="2 3">
    <name type="scientific">Burkholderia phage BcepNazgul</name>
    <dbReference type="NCBI Taxonomy" id="242861"/>
    <lineage>
        <taxon>Viruses</taxon>
        <taxon>Duplodnaviria</taxon>
        <taxon>Heunggongvirae</taxon>
        <taxon>Uroviricota</taxon>
        <taxon>Caudoviricetes</taxon>
        <taxon>Casjensviridae</taxon>
        <taxon>Nazgulvirus</taxon>
        <taxon>Nazgulvirus bcepnazgul</taxon>
        <taxon>Burkholderia virus BcepNazgul</taxon>
    </lineage>
</organism>
<proteinExistence type="predicted"/>
<dbReference type="GeneID" id="2559620"/>